<keyword evidence="1" id="KW-1133">Transmembrane helix</keyword>
<evidence type="ECO:0000313" key="3">
    <source>
        <dbReference type="Proteomes" id="UP000023152"/>
    </source>
</evidence>
<keyword evidence="3" id="KW-1185">Reference proteome</keyword>
<dbReference type="Proteomes" id="UP000023152">
    <property type="component" value="Unassembled WGS sequence"/>
</dbReference>
<reference evidence="2 3" key="1">
    <citation type="journal article" date="2013" name="Curr. Biol.">
        <title>The Genome of the Foraminiferan Reticulomyxa filosa.</title>
        <authorList>
            <person name="Glockner G."/>
            <person name="Hulsmann N."/>
            <person name="Schleicher M."/>
            <person name="Noegel A.A."/>
            <person name="Eichinger L."/>
            <person name="Gallinger C."/>
            <person name="Pawlowski J."/>
            <person name="Sierra R."/>
            <person name="Euteneuer U."/>
            <person name="Pillet L."/>
            <person name="Moustafa A."/>
            <person name="Platzer M."/>
            <person name="Groth M."/>
            <person name="Szafranski K."/>
            <person name="Schliwa M."/>
        </authorList>
    </citation>
    <scope>NUCLEOTIDE SEQUENCE [LARGE SCALE GENOMIC DNA]</scope>
</reference>
<feature type="transmembrane region" description="Helical" evidence="1">
    <location>
        <begin position="36"/>
        <end position="53"/>
    </location>
</feature>
<evidence type="ECO:0000256" key="1">
    <source>
        <dbReference type="SAM" id="Phobius"/>
    </source>
</evidence>
<keyword evidence="1" id="KW-0472">Membrane</keyword>
<protein>
    <submittedName>
        <fullName evidence="2">Uncharacterized protein</fullName>
    </submittedName>
</protein>
<organism evidence="2 3">
    <name type="scientific">Reticulomyxa filosa</name>
    <dbReference type="NCBI Taxonomy" id="46433"/>
    <lineage>
        <taxon>Eukaryota</taxon>
        <taxon>Sar</taxon>
        <taxon>Rhizaria</taxon>
        <taxon>Retaria</taxon>
        <taxon>Foraminifera</taxon>
        <taxon>Monothalamids</taxon>
        <taxon>Reticulomyxidae</taxon>
        <taxon>Reticulomyxa</taxon>
    </lineage>
</organism>
<gene>
    <name evidence="2" type="ORF">RFI_21644</name>
</gene>
<proteinExistence type="predicted"/>
<accession>X6MRJ0</accession>
<name>X6MRJ0_RETFI</name>
<comment type="caution">
    <text evidence="2">The sequence shown here is derived from an EMBL/GenBank/DDBJ whole genome shotgun (WGS) entry which is preliminary data.</text>
</comment>
<dbReference type="EMBL" id="ASPP01018857">
    <property type="protein sequence ID" value="ETO15720.1"/>
    <property type="molecule type" value="Genomic_DNA"/>
</dbReference>
<dbReference type="AlphaFoldDB" id="X6MRJ0"/>
<keyword evidence="1" id="KW-0812">Transmembrane</keyword>
<sequence>MLKSNCHSKDETAYFGNSEQLYIFNFCIRLPHNNKLFLVYLKILFIVVEVFPAKKKLKQKTFCKESFYIFDNEMQTQIESLSIIHGDIGVIFLQHVKAIMVRLTMKDWVLSLSEQIMELAECVIKYETLSIFKTFESLERFDVNEEIEITEHICSQSIDQWNEEKWIANELHGLDFKRYEEIIMCKDKSLTQLTNVQDEVVAKFVKPFNEILFLGTKINEAKRENRLNAVSLWRKLNIYTI</sequence>
<evidence type="ECO:0000313" key="2">
    <source>
        <dbReference type="EMBL" id="ETO15720.1"/>
    </source>
</evidence>